<proteinExistence type="predicted"/>
<dbReference type="OrthoDB" id="4751274at2"/>
<protein>
    <submittedName>
        <fullName evidence="1">Uncharacterized protein</fullName>
    </submittedName>
</protein>
<gene>
    <name evidence="1" type="ORF">BTO20_11320</name>
</gene>
<organism evidence="1 2">
    <name type="scientific">Mycobacterium dioxanotrophicus</name>
    <dbReference type="NCBI Taxonomy" id="482462"/>
    <lineage>
        <taxon>Bacteria</taxon>
        <taxon>Bacillati</taxon>
        <taxon>Actinomycetota</taxon>
        <taxon>Actinomycetes</taxon>
        <taxon>Mycobacteriales</taxon>
        <taxon>Mycobacteriaceae</taxon>
        <taxon>Mycobacterium</taxon>
    </lineage>
</organism>
<dbReference type="RefSeq" id="WP_087075913.1">
    <property type="nucleotide sequence ID" value="NZ_CP020809.1"/>
</dbReference>
<dbReference type="EMBL" id="CP020809">
    <property type="protein sequence ID" value="ART69095.1"/>
    <property type="molecule type" value="Genomic_DNA"/>
</dbReference>
<evidence type="ECO:0000313" key="2">
    <source>
        <dbReference type="Proteomes" id="UP000195331"/>
    </source>
</evidence>
<reference evidence="1 2" key="1">
    <citation type="submission" date="2017-04" db="EMBL/GenBank/DDBJ databases">
        <title>Whole Genome Sequence of 1,4-Dioxane Degrading Bacterium Mycobacterium dioxanotrophicus PH-06.</title>
        <authorList>
            <person name="He Y."/>
        </authorList>
    </citation>
    <scope>NUCLEOTIDE SEQUENCE [LARGE SCALE GENOMIC DNA]</scope>
    <source>
        <strain evidence="1 2">PH-06</strain>
    </source>
</reference>
<dbReference type="KEGG" id="mdx:BTO20_11320"/>
<sequence>MNTEELAAVLRVHQGPFFHGTHSRCGCRRIVLTADEWARHVAEEIQRTRENYRPRGIPMTDLVPASKIEQIVGADRHQTEHLGRAVSAEETVYILHSHECKDSGIDLRDCPFSVALDLGISLDRWADFEDEPVELWVSAADGRLLPKRRLTQGA</sequence>
<accession>A0A1Y0C1W3</accession>
<dbReference type="Proteomes" id="UP000195331">
    <property type="component" value="Chromosome"/>
</dbReference>
<evidence type="ECO:0000313" key="1">
    <source>
        <dbReference type="EMBL" id="ART69095.1"/>
    </source>
</evidence>
<dbReference type="AlphaFoldDB" id="A0A1Y0C1W3"/>
<keyword evidence="2" id="KW-1185">Reference proteome</keyword>
<name>A0A1Y0C1W3_9MYCO</name>